<evidence type="ECO:0000313" key="3">
    <source>
        <dbReference type="Proteomes" id="UP000005808"/>
    </source>
</evidence>
<accession>H1RZ22</accession>
<dbReference type="PATRIC" id="fig|1127483.3.peg.555"/>
<evidence type="ECO:0008006" key="4">
    <source>
        <dbReference type="Google" id="ProtNLM"/>
    </source>
</evidence>
<dbReference type="AlphaFoldDB" id="H1RZ22"/>
<keyword evidence="1" id="KW-1133">Transmembrane helix</keyword>
<keyword evidence="1" id="KW-0472">Membrane</keyword>
<reference evidence="2 3" key="1">
    <citation type="journal article" date="2012" name="J. Bacteriol.">
        <title>De Novo Genome Project of Cupriavidus basilensis OR16.</title>
        <authorList>
            <person name="Cserhati M."/>
            <person name="Kriszt B."/>
            <person name="Szoboszlay S."/>
            <person name="Toth A."/>
            <person name="Szabo I."/>
            <person name="Tancsics A."/>
            <person name="Nagy I."/>
            <person name="Horvath B."/>
            <person name="Nagy I."/>
            <person name="Kukolya J."/>
        </authorList>
    </citation>
    <scope>NUCLEOTIDE SEQUENCE [LARGE SCALE GENOMIC DNA]</scope>
    <source>
        <strain evidence="2 3">OR16</strain>
    </source>
</reference>
<feature type="transmembrane region" description="Helical" evidence="1">
    <location>
        <begin position="360"/>
        <end position="380"/>
    </location>
</feature>
<name>H1RZ22_9BURK</name>
<comment type="caution">
    <text evidence="2">The sequence shown here is derived from an EMBL/GenBank/DDBJ whole genome shotgun (WGS) entry which is preliminary data.</text>
</comment>
<dbReference type="Proteomes" id="UP000005808">
    <property type="component" value="Unassembled WGS sequence"/>
</dbReference>
<feature type="transmembrane region" description="Helical" evidence="1">
    <location>
        <begin position="40"/>
        <end position="60"/>
    </location>
</feature>
<organism evidence="2 3">
    <name type="scientific">Cupriavidus basilensis OR16</name>
    <dbReference type="NCBI Taxonomy" id="1127483"/>
    <lineage>
        <taxon>Bacteria</taxon>
        <taxon>Pseudomonadati</taxon>
        <taxon>Pseudomonadota</taxon>
        <taxon>Betaproteobacteria</taxon>
        <taxon>Burkholderiales</taxon>
        <taxon>Burkholderiaceae</taxon>
        <taxon>Cupriavidus</taxon>
    </lineage>
</organism>
<evidence type="ECO:0000313" key="2">
    <source>
        <dbReference type="EMBL" id="EHP44480.1"/>
    </source>
</evidence>
<gene>
    <name evidence="2" type="ORF">OR16_02712</name>
</gene>
<keyword evidence="1" id="KW-0812">Transmembrane</keyword>
<dbReference type="RefSeq" id="WP_006156380.1">
    <property type="nucleotide sequence ID" value="NZ_AHJE01000006.1"/>
</dbReference>
<dbReference type="OrthoDB" id="5493434at2"/>
<evidence type="ECO:0000256" key="1">
    <source>
        <dbReference type="SAM" id="Phobius"/>
    </source>
</evidence>
<dbReference type="EMBL" id="AHJE01000006">
    <property type="protein sequence ID" value="EHP44480.1"/>
    <property type="molecule type" value="Genomic_DNA"/>
</dbReference>
<sequence>MTINPPGAHSEHETFSLVDGDVLARVMARLGLMSPRQPRLARRAILFALVAWLPVAIWAVIHKTALAGTVDEPLFEHFGIHVRGLIAIPLLVIAEASVRKTMPPMLGYFCTSGLVTQADEARFASILTDVRRVRDRSLPWVIIAGVVVAWVLSGTVKHEFHELRWAEEPGGSIGFGGWWYMLVTRPIFVTLALAWLWRLALLCILFARIGKLPLALVPTHPDHAGGLRFVERFASMFSLVILALSSVVAAEWAHQVQYHALEVATLKIDAALLIVIVAGTFLLPYLFFLPRMAAVRKEAEFNYANLVGQQGRLVHARWIEGREVKDTRLFEAGELGPVADTATIYELVRKMGFIPIGKRALVATLAPILVPVIVVVSMQVPLKGVLIKLLGALA</sequence>
<feature type="transmembrane region" description="Helical" evidence="1">
    <location>
        <begin position="229"/>
        <end position="250"/>
    </location>
</feature>
<feature type="transmembrane region" description="Helical" evidence="1">
    <location>
        <begin position="80"/>
        <end position="98"/>
    </location>
</feature>
<feature type="transmembrane region" description="Helical" evidence="1">
    <location>
        <begin position="270"/>
        <end position="288"/>
    </location>
</feature>
<feature type="transmembrane region" description="Helical" evidence="1">
    <location>
        <begin position="138"/>
        <end position="156"/>
    </location>
</feature>
<protein>
    <recommendedName>
        <fullName evidence="4">Transmembrane protein</fullName>
    </recommendedName>
</protein>
<proteinExistence type="predicted"/>